<dbReference type="GeneID" id="22913359"/>
<keyword evidence="2" id="KW-1133">Transmembrane helix</keyword>
<dbReference type="RefSeq" id="XP_011130943.1">
    <property type="nucleotide sequence ID" value="XM_011132641.1"/>
</dbReference>
<feature type="transmembrane region" description="Helical" evidence="2">
    <location>
        <begin position="159"/>
        <end position="178"/>
    </location>
</feature>
<name>A0A023B563_GRENI</name>
<organism evidence="3 4">
    <name type="scientific">Gregarina niphandrodes</name>
    <name type="common">Septate eugregarine</name>
    <dbReference type="NCBI Taxonomy" id="110365"/>
    <lineage>
        <taxon>Eukaryota</taxon>
        <taxon>Sar</taxon>
        <taxon>Alveolata</taxon>
        <taxon>Apicomplexa</taxon>
        <taxon>Conoidasida</taxon>
        <taxon>Gregarinasina</taxon>
        <taxon>Eugregarinorida</taxon>
        <taxon>Gregarinidae</taxon>
        <taxon>Gregarina</taxon>
    </lineage>
</organism>
<keyword evidence="2" id="KW-0472">Membrane</keyword>
<sequence length="674" mass="75668">MKLAGIYREGDGRTDDEVSLYEESTWLEACSRILLHRPRRGVINAAELTALREIVEHLEDVDPENKFAPMSNLICQKSVGRTMSELLKMLEDADGCDDESGYEPLEVVDYRPLTSVECTSLRGTVSREWLSVLPESSHEDVEAGLGWGATRCHLTRCRLALAAGTLLTVGLGLACLMLRGIGHSKVLEVRDSPRTSPRTQPPTTTERPGPFKVKMSRRALAWTMNSNETECREAFNSVSYRDGSWPVLTLEVGSYPCGGGSGQLLCAAGDALTDDIGGTCHHFGGPAYDVFEVKDAIRRILHTNENCVVRCDDEEAKVRNMWQEVQKLAKIPIYPNSGFLYFTQTPAVPNMADFQMMLQPRYPVEKSCSGSCVDCNNMFTGPEENRVPSCYCNLVNITCLVRPETEQVAQWIDHIGLYTTLQQAFEGMSPFNTEDEIFDVRECVYKCHHPVPELRNKDYILERELAGPDDPLIWRLSRLELRKLQLFLEQCHNHSGTLQSGWISLQWKMRYDIISTELMGVKCDPKRTVALDLSRQAKTRLWKESDIEQKNELARMDFLNALMTEYPADKECSSICYPDQGNCNIPNCLCRVAHAECAIRVEGDKIEHLIESYGFDARLPDVFGVLSVPGANAKEGHNKTKHIQTKMCYAGCHGIVSPKPVSELPSSTTEEQHP</sequence>
<keyword evidence="2 3" id="KW-0812">Transmembrane</keyword>
<proteinExistence type="predicted"/>
<comment type="caution">
    <text evidence="3">The sequence shown here is derived from an EMBL/GenBank/DDBJ whole genome shotgun (WGS) entry which is preliminary data.</text>
</comment>
<dbReference type="EMBL" id="AFNH02000702">
    <property type="protein sequence ID" value="EZG58753.1"/>
    <property type="molecule type" value="Genomic_DNA"/>
</dbReference>
<feature type="region of interest" description="Disordered" evidence="1">
    <location>
        <begin position="189"/>
        <end position="210"/>
    </location>
</feature>
<dbReference type="VEuPathDB" id="CryptoDB:GNI_093920"/>
<evidence type="ECO:0000313" key="3">
    <source>
        <dbReference type="EMBL" id="EZG58753.1"/>
    </source>
</evidence>
<accession>A0A023B563</accession>
<evidence type="ECO:0000256" key="1">
    <source>
        <dbReference type="SAM" id="MobiDB-lite"/>
    </source>
</evidence>
<dbReference type="AlphaFoldDB" id="A0A023B563"/>
<dbReference type="Proteomes" id="UP000019763">
    <property type="component" value="Unassembled WGS sequence"/>
</dbReference>
<evidence type="ECO:0000256" key="2">
    <source>
        <dbReference type="SAM" id="Phobius"/>
    </source>
</evidence>
<protein>
    <submittedName>
        <fullName evidence="3">Transmembrane protein</fullName>
    </submittedName>
</protein>
<evidence type="ECO:0000313" key="4">
    <source>
        <dbReference type="Proteomes" id="UP000019763"/>
    </source>
</evidence>
<gene>
    <name evidence="3" type="ORF">GNI_093920</name>
</gene>
<reference evidence="3" key="1">
    <citation type="submission" date="2013-12" db="EMBL/GenBank/DDBJ databases">
        <authorList>
            <person name="Omoto C.K."/>
            <person name="Sibley D."/>
            <person name="Venepally P."/>
            <person name="Hadjithomas M."/>
            <person name="Karamycheva S."/>
            <person name="Brunk B."/>
            <person name="Roos D."/>
            <person name="Caler E."/>
            <person name="Lorenzi H."/>
        </authorList>
    </citation>
    <scope>NUCLEOTIDE SEQUENCE</scope>
</reference>
<feature type="compositionally biased region" description="Low complexity" evidence="1">
    <location>
        <begin position="194"/>
        <end position="210"/>
    </location>
</feature>
<keyword evidence="4" id="KW-1185">Reference proteome</keyword>